<dbReference type="GO" id="GO:0004252">
    <property type="term" value="F:serine-type endopeptidase activity"/>
    <property type="evidence" value="ECO:0007669"/>
    <property type="project" value="InterPro"/>
</dbReference>
<reference evidence="13" key="1">
    <citation type="submission" date="2021-02" db="EMBL/GenBank/DDBJ databases">
        <authorList>
            <person name="Han P."/>
        </authorList>
    </citation>
    <scope>NUCLEOTIDE SEQUENCE</scope>
    <source>
        <strain evidence="13">Candidatus Nitrosotenuis uzonensis 5A</strain>
    </source>
</reference>
<feature type="active site" description="Charge relay system" evidence="8">
    <location>
        <position position="101"/>
    </location>
</feature>
<dbReference type="Pfam" id="PF02225">
    <property type="entry name" value="PA"/>
    <property type="match status" value="1"/>
</dbReference>
<evidence type="ECO:0000256" key="2">
    <source>
        <dbReference type="ARBA" id="ARBA00022512"/>
    </source>
</evidence>
<evidence type="ECO:0000256" key="8">
    <source>
        <dbReference type="PIRSR" id="PIRSR615500-1"/>
    </source>
</evidence>
<dbReference type="InterPro" id="IPR046450">
    <property type="entry name" value="PA_dom_sf"/>
</dbReference>
<dbReference type="PANTHER" id="PTHR43806">
    <property type="entry name" value="PEPTIDASE S8"/>
    <property type="match status" value="1"/>
</dbReference>
<dbReference type="InterPro" id="IPR050131">
    <property type="entry name" value="Peptidase_S8_subtilisin-like"/>
</dbReference>
<dbReference type="InterPro" id="IPR000209">
    <property type="entry name" value="Peptidase_S8/S53_dom"/>
</dbReference>
<dbReference type="PROSITE" id="PS00136">
    <property type="entry name" value="SUBTILASE_ASP"/>
    <property type="match status" value="1"/>
</dbReference>
<dbReference type="InterPro" id="IPR015500">
    <property type="entry name" value="Peptidase_S8_subtilisin-rel"/>
</dbReference>
<evidence type="ECO:0000256" key="10">
    <source>
        <dbReference type="SAM" id="Phobius"/>
    </source>
</evidence>
<organism evidence="13 14">
    <name type="scientific">Candidatus Nitrosotenuis uzonensis</name>
    <dbReference type="NCBI Taxonomy" id="1407055"/>
    <lineage>
        <taxon>Archaea</taxon>
        <taxon>Nitrososphaerota</taxon>
        <taxon>Candidatus Nitrosotenuis</taxon>
    </lineage>
</organism>
<dbReference type="InterPro" id="IPR034213">
    <property type="entry name" value="S8_Vpr-like"/>
</dbReference>
<dbReference type="AlphaFoldDB" id="A0A812F0D0"/>
<evidence type="ECO:0000259" key="11">
    <source>
        <dbReference type="Pfam" id="PF00082"/>
    </source>
</evidence>
<comment type="similarity">
    <text evidence="1 9">Belongs to the peptidase S8 family.</text>
</comment>
<dbReference type="GO" id="GO:0006508">
    <property type="term" value="P:proteolysis"/>
    <property type="evidence" value="ECO:0007669"/>
    <property type="project" value="UniProtKB-KW"/>
</dbReference>
<evidence type="ECO:0000256" key="3">
    <source>
        <dbReference type="ARBA" id="ARBA00022525"/>
    </source>
</evidence>
<feature type="domain" description="Peptidase S8/S53" evidence="11">
    <location>
        <begin position="54"/>
        <end position="445"/>
    </location>
</feature>
<evidence type="ECO:0000256" key="6">
    <source>
        <dbReference type="ARBA" id="ARBA00022801"/>
    </source>
</evidence>
<feature type="active site" description="Charge relay system" evidence="8">
    <location>
        <position position="403"/>
    </location>
</feature>
<dbReference type="InterPro" id="IPR036852">
    <property type="entry name" value="Peptidase_S8/S53_dom_sf"/>
</dbReference>
<dbReference type="SUPFAM" id="SSF52025">
    <property type="entry name" value="PA domain"/>
    <property type="match status" value="1"/>
</dbReference>
<keyword evidence="10" id="KW-0472">Membrane</keyword>
<dbReference type="PRINTS" id="PR00723">
    <property type="entry name" value="SUBTILISIN"/>
</dbReference>
<keyword evidence="10" id="KW-1133">Transmembrane helix</keyword>
<keyword evidence="2" id="KW-0134">Cell wall</keyword>
<keyword evidence="6 9" id="KW-0378">Hydrolase</keyword>
<proteinExistence type="inferred from homology"/>
<dbReference type="SUPFAM" id="SSF52743">
    <property type="entry name" value="Subtilisin-like"/>
    <property type="match status" value="1"/>
</dbReference>
<name>A0A812F0D0_9ARCH</name>
<protein>
    <submittedName>
        <fullName evidence="13">Putative Subtilase family protein</fullName>
    </submittedName>
</protein>
<evidence type="ECO:0000256" key="4">
    <source>
        <dbReference type="ARBA" id="ARBA00022670"/>
    </source>
</evidence>
<evidence type="ECO:0000313" key="13">
    <source>
        <dbReference type="EMBL" id="CAE6485346.1"/>
    </source>
</evidence>
<feature type="domain" description="PA" evidence="12">
    <location>
        <begin position="247"/>
        <end position="341"/>
    </location>
</feature>
<evidence type="ECO:0000256" key="5">
    <source>
        <dbReference type="ARBA" id="ARBA00022729"/>
    </source>
</evidence>
<evidence type="ECO:0000256" key="9">
    <source>
        <dbReference type="RuleBase" id="RU003355"/>
    </source>
</evidence>
<evidence type="ECO:0000256" key="1">
    <source>
        <dbReference type="ARBA" id="ARBA00011073"/>
    </source>
</evidence>
<dbReference type="CDD" id="cd07474">
    <property type="entry name" value="Peptidases_S8_subtilisin_Vpr-like"/>
    <property type="match status" value="1"/>
</dbReference>
<evidence type="ECO:0000259" key="12">
    <source>
        <dbReference type="Pfam" id="PF02225"/>
    </source>
</evidence>
<evidence type="ECO:0000256" key="7">
    <source>
        <dbReference type="ARBA" id="ARBA00022825"/>
    </source>
</evidence>
<keyword evidence="3" id="KW-0964">Secreted</keyword>
<dbReference type="PROSITE" id="PS00138">
    <property type="entry name" value="SUBTILASE_SER"/>
    <property type="match status" value="1"/>
</dbReference>
<dbReference type="InterPro" id="IPR023827">
    <property type="entry name" value="Peptidase_S8_Asp-AS"/>
</dbReference>
<dbReference type="InterPro" id="IPR022398">
    <property type="entry name" value="Peptidase_S8_His-AS"/>
</dbReference>
<dbReference type="Pfam" id="PF00082">
    <property type="entry name" value="Peptidase_S8"/>
    <property type="match status" value="1"/>
</dbReference>
<dbReference type="InterPro" id="IPR023828">
    <property type="entry name" value="Peptidase_S8_Ser-AS"/>
</dbReference>
<dbReference type="Gene3D" id="3.50.30.30">
    <property type="match status" value="1"/>
</dbReference>
<dbReference type="Gene3D" id="3.40.50.200">
    <property type="entry name" value="Peptidase S8/S53 domain"/>
    <property type="match status" value="1"/>
</dbReference>
<keyword evidence="4 9" id="KW-0645">Protease</keyword>
<gene>
    <name evidence="13" type="ORF">NUZ5A_20005</name>
</gene>
<dbReference type="PROSITE" id="PS51257">
    <property type="entry name" value="PROKAR_LIPOPROTEIN"/>
    <property type="match status" value="1"/>
</dbReference>
<accession>A0A812F0D0</accession>
<dbReference type="EMBL" id="CAJNAQ010000002">
    <property type="protein sequence ID" value="CAE6485346.1"/>
    <property type="molecule type" value="Genomic_DNA"/>
</dbReference>
<feature type="transmembrane region" description="Helical" evidence="10">
    <location>
        <begin position="660"/>
        <end position="679"/>
    </location>
</feature>
<keyword evidence="5" id="KW-0732">Signal</keyword>
<keyword evidence="7 9" id="KW-0720">Serine protease</keyword>
<sequence length="680" mass="73265">MKNPSVVVFCFCLIASCIILLSNKIHDEPTLDIQLDKSSKYVGVQQPHGLGFTGNGIKVAVIDTGVDYNHPDLLGFGHDSKVVGGYDFVENDDSPMDVNGHGTEVAGIIAANGIMRGIAPDAKILAYRVSDTGNAVSSELIVNAIKRAISDGADIINISLGVNRTNDRIEDAINDAVRSGVVVIVAAGNSGPDRMTIGSPGKDPHAITVGATYNNITASLVATLQVDGKRFQVLPMVGMQPTSQTITGEIVFGKYGREEDLAKIDAKDKILLVQRGSDKENELIYFSQKEKNSANAGAKALIVFNNEPGIFLGDLRNKEEGPDYKPRIPTVSISNEDGLDLANRLQNKTIGTINIFYHPDFVSFFSSRGPVSPFYIKPNLVAPGVFVNTTSINGGYNLTSGTSFAAPHVAGASALLLQKSPSLSPQEVASILTTTADPVADTFGTGFPYEVSGAGRLNVTRAFGANLIIIPDHAIFDLSPFETSSTTIFQLKTLNQEDSDIQVEFDFEHSVAEFSYSISGNLLKITASLVDQSAGQYEGRIVISDGQTKYRIPVILRISDAAIHVSDDGGKLDFSIYYQEEWSYAKISVFNSDSRLVNSVSVTPTRHEPVAIYQPGTYWIQAELKANNETKTVYSSIIVEHATQRQMFDLRALSIPGQQVLIVVLAVSGIIAVGLIIRLR</sequence>
<dbReference type="PANTHER" id="PTHR43806:SF65">
    <property type="entry name" value="SERINE PROTEASE APRX"/>
    <property type="match status" value="1"/>
</dbReference>
<dbReference type="Proteomes" id="UP000655759">
    <property type="component" value="Unassembled WGS sequence"/>
</dbReference>
<dbReference type="InterPro" id="IPR003137">
    <property type="entry name" value="PA_domain"/>
</dbReference>
<dbReference type="PROSITE" id="PS00137">
    <property type="entry name" value="SUBTILASE_HIS"/>
    <property type="match status" value="1"/>
</dbReference>
<comment type="caution">
    <text evidence="13">The sequence shown here is derived from an EMBL/GenBank/DDBJ whole genome shotgun (WGS) entry which is preliminary data.</text>
</comment>
<evidence type="ECO:0000313" key="14">
    <source>
        <dbReference type="Proteomes" id="UP000655759"/>
    </source>
</evidence>
<dbReference type="PROSITE" id="PS51892">
    <property type="entry name" value="SUBTILASE"/>
    <property type="match status" value="1"/>
</dbReference>
<keyword evidence="10" id="KW-0812">Transmembrane</keyword>
<feature type="active site" description="Charge relay system" evidence="8">
    <location>
        <position position="63"/>
    </location>
</feature>